<dbReference type="InParanoid" id="A0A1J7IGM3"/>
<dbReference type="Pfam" id="PF11176">
    <property type="entry name" value="Tma16"/>
    <property type="match status" value="1"/>
</dbReference>
<dbReference type="GO" id="GO:0005634">
    <property type="term" value="C:nucleus"/>
    <property type="evidence" value="ECO:0007669"/>
    <property type="project" value="TreeGrafter"/>
</dbReference>
<dbReference type="AlphaFoldDB" id="A0A1J7IGM3"/>
<sequence length="179" mass="20667">MPTTLEKARKHITKKKGADASGALHQFSRDSKRLQTAQIRDERLEKLARSRKKRDKPLLERVAFFQEVSRENGGKALEMATIQSKIQDFVQQYNEEYEEQKKARRPGRPASAREDLLKVTIKGLETEYEKGFYVPDLTDEVNISELDRWEGSWAYLSNLKWVKITKAGEARPSSFPPKA</sequence>
<protein>
    <recommendedName>
        <fullName evidence="5">Translation machinery-associated protein 16</fullName>
    </recommendedName>
</protein>
<evidence type="ECO:0000313" key="3">
    <source>
        <dbReference type="EMBL" id="OIW26435.1"/>
    </source>
</evidence>
<dbReference type="FunCoup" id="A0A1J7IGM3">
    <property type="interactions" value="313"/>
</dbReference>
<dbReference type="PANTHER" id="PTHR13349">
    <property type="entry name" value="TRANSLATION MACHINERY-ASSOCIATED PROTEIN 16"/>
    <property type="match status" value="1"/>
</dbReference>
<dbReference type="OrthoDB" id="270284at2759"/>
<feature type="region of interest" description="Disordered" evidence="2">
    <location>
        <begin position="1"/>
        <end position="35"/>
    </location>
</feature>
<dbReference type="STRING" id="1408157.A0A1J7IGM3"/>
<reference evidence="3 4" key="1">
    <citation type="submission" date="2016-10" db="EMBL/GenBank/DDBJ databases">
        <title>Draft genome sequence of Coniochaeta ligniaria NRRL30616, a lignocellulolytic fungus for bioabatement of inhibitors in plant biomass hydrolysates.</title>
        <authorList>
            <consortium name="DOE Joint Genome Institute"/>
            <person name="Jimenez D.J."/>
            <person name="Hector R.E."/>
            <person name="Riley R."/>
            <person name="Sun H."/>
            <person name="Grigoriev I.V."/>
            <person name="Van Elsas J.D."/>
            <person name="Nichols N.N."/>
        </authorList>
    </citation>
    <scope>NUCLEOTIDE SEQUENCE [LARGE SCALE GENOMIC DNA]</scope>
    <source>
        <strain evidence="3 4">NRRL 30616</strain>
    </source>
</reference>
<dbReference type="PANTHER" id="PTHR13349:SF2">
    <property type="entry name" value="TRANSLATION MACHINERY-ASSOCIATED PROTEIN 16"/>
    <property type="match status" value="1"/>
</dbReference>
<evidence type="ECO:0000256" key="1">
    <source>
        <dbReference type="ARBA" id="ARBA00034127"/>
    </source>
</evidence>
<evidence type="ECO:0000313" key="4">
    <source>
        <dbReference type="Proteomes" id="UP000182658"/>
    </source>
</evidence>
<gene>
    <name evidence="3" type="ORF">CONLIGDRAFT_683418</name>
</gene>
<dbReference type="Proteomes" id="UP000182658">
    <property type="component" value="Unassembled WGS sequence"/>
</dbReference>
<evidence type="ECO:0008006" key="5">
    <source>
        <dbReference type="Google" id="ProtNLM"/>
    </source>
</evidence>
<accession>A0A1J7IGM3</accession>
<keyword evidence="4" id="KW-1185">Reference proteome</keyword>
<name>A0A1J7IGM3_9PEZI</name>
<proteinExistence type="inferred from homology"/>
<comment type="similarity">
    <text evidence="1">Belongs to the TMA16 family.</text>
</comment>
<dbReference type="InterPro" id="IPR021346">
    <property type="entry name" value="Tma16"/>
</dbReference>
<dbReference type="EMBL" id="KV875100">
    <property type="protein sequence ID" value="OIW26435.1"/>
    <property type="molecule type" value="Genomic_DNA"/>
</dbReference>
<dbReference type="Gene3D" id="1.20.1440.170">
    <property type="entry name" value="Translation machinery-associated protein 16-like"/>
    <property type="match status" value="1"/>
</dbReference>
<dbReference type="InterPro" id="IPR038356">
    <property type="entry name" value="Tma16_sf"/>
</dbReference>
<evidence type="ECO:0000256" key="2">
    <source>
        <dbReference type="SAM" id="MobiDB-lite"/>
    </source>
</evidence>
<organism evidence="3 4">
    <name type="scientific">Coniochaeta ligniaria NRRL 30616</name>
    <dbReference type="NCBI Taxonomy" id="1408157"/>
    <lineage>
        <taxon>Eukaryota</taxon>
        <taxon>Fungi</taxon>
        <taxon>Dikarya</taxon>
        <taxon>Ascomycota</taxon>
        <taxon>Pezizomycotina</taxon>
        <taxon>Sordariomycetes</taxon>
        <taxon>Sordariomycetidae</taxon>
        <taxon>Coniochaetales</taxon>
        <taxon>Coniochaetaceae</taxon>
        <taxon>Coniochaeta</taxon>
    </lineage>
</organism>